<organism evidence="2 3">
    <name type="scientific">Ficus carica</name>
    <name type="common">Common fig</name>
    <dbReference type="NCBI Taxonomy" id="3494"/>
    <lineage>
        <taxon>Eukaryota</taxon>
        <taxon>Viridiplantae</taxon>
        <taxon>Streptophyta</taxon>
        <taxon>Embryophyta</taxon>
        <taxon>Tracheophyta</taxon>
        <taxon>Spermatophyta</taxon>
        <taxon>Magnoliopsida</taxon>
        <taxon>eudicotyledons</taxon>
        <taxon>Gunneridae</taxon>
        <taxon>Pentapetalae</taxon>
        <taxon>rosids</taxon>
        <taxon>fabids</taxon>
        <taxon>Rosales</taxon>
        <taxon>Moraceae</taxon>
        <taxon>Ficeae</taxon>
        <taxon>Ficus</taxon>
    </lineage>
</organism>
<reference evidence="2" key="1">
    <citation type="submission" date="2023-07" db="EMBL/GenBank/DDBJ databases">
        <title>draft genome sequence of fig (Ficus carica).</title>
        <authorList>
            <person name="Takahashi T."/>
            <person name="Nishimura K."/>
        </authorList>
    </citation>
    <scope>NUCLEOTIDE SEQUENCE</scope>
</reference>
<dbReference type="AlphaFoldDB" id="A0AA88D0M5"/>
<evidence type="ECO:0000256" key="1">
    <source>
        <dbReference type="SAM" id="MobiDB-lite"/>
    </source>
</evidence>
<sequence length="101" mass="11480">MTVLSTKVCPWNKPIRAHRSPEAPGFCHLAEEVAREPSQRHIQVLVTYMNSLQKGGKRRTDLVAKPRNEGLCSRSKTHLHHHPSGRQSESFLEARFITGKQ</sequence>
<evidence type="ECO:0000313" key="2">
    <source>
        <dbReference type="EMBL" id="GMN42128.1"/>
    </source>
</evidence>
<feature type="region of interest" description="Disordered" evidence="1">
    <location>
        <begin position="73"/>
        <end position="92"/>
    </location>
</feature>
<gene>
    <name evidence="2" type="ORF">TIFTF001_011353</name>
</gene>
<comment type="caution">
    <text evidence="2">The sequence shown here is derived from an EMBL/GenBank/DDBJ whole genome shotgun (WGS) entry which is preliminary data.</text>
</comment>
<keyword evidence="3" id="KW-1185">Reference proteome</keyword>
<feature type="compositionally biased region" description="Basic residues" evidence="1">
    <location>
        <begin position="75"/>
        <end position="84"/>
    </location>
</feature>
<evidence type="ECO:0000313" key="3">
    <source>
        <dbReference type="Proteomes" id="UP001187192"/>
    </source>
</evidence>
<dbReference type="EMBL" id="BTGU01000014">
    <property type="protein sequence ID" value="GMN42128.1"/>
    <property type="molecule type" value="Genomic_DNA"/>
</dbReference>
<accession>A0AA88D0M5</accession>
<proteinExistence type="predicted"/>
<protein>
    <submittedName>
        <fullName evidence="2">Uncharacterized protein</fullName>
    </submittedName>
</protein>
<name>A0AA88D0M5_FICCA</name>
<dbReference type="Proteomes" id="UP001187192">
    <property type="component" value="Unassembled WGS sequence"/>
</dbReference>